<dbReference type="AlphaFoldDB" id="A0A1L7SV57"/>
<dbReference type="PRINTS" id="PR00081">
    <property type="entry name" value="GDHRDH"/>
</dbReference>
<dbReference type="Proteomes" id="UP000184255">
    <property type="component" value="Unassembled WGS sequence"/>
</dbReference>
<dbReference type="VEuPathDB" id="FungiDB:FMAN_06355"/>
<keyword evidence="2" id="KW-0560">Oxidoreductase</keyword>
<protein>
    <submittedName>
        <fullName evidence="3">Related to reductase</fullName>
    </submittedName>
</protein>
<keyword evidence="4" id="KW-1185">Reference proteome</keyword>
<comment type="similarity">
    <text evidence="1">Belongs to the short-chain dehydrogenases/reductases (SDR) family.</text>
</comment>
<dbReference type="InterPro" id="IPR036291">
    <property type="entry name" value="NAD(P)-bd_dom_sf"/>
</dbReference>
<dbReference type="Gene3D" id="3.40.50.720">
    <property type="entry name" value="NAD(P)-binding Rossmann-like Domain"/>
    <property type="match status" value="1"/>
</dbReference>
<dbReference type="Pfam" id="PF00106">
    <property type="entry name" value="adh_short"/>
    <property type="match status" value="1"/>
</dbReference>
<dbReference type="GO" id="GO:0016491">
    <property type="term" value="F:oxidoreductase activity"/>
    <property type="evidence" value="ECO:0007669"/>
    <property type="project" value="UniProtKB-KW"/>
</dbReference>
<evidence type="ECO:0000256" key="2">
    <source>
        <dbReference type="ARBA" id="ARBA00023002"/>
    </source>
</evidence>
<accession>A0A1L7SV57</accession>
<dbReference type="InterPro" id="IPR002347">
    <property type="entry name" value="SDR_fam"/>
</dbReference>
<gene>
    <name evidence="3" type="ORF">FMAN_06355</name>
</gene>
<evidence type="ECO:0000256" key="1">
    <source>
        <dbReference type="ARBA" id="ARBA00006484"/>
    </source>
</evidence>
<sequence length="290" mass="30927">MGNLEAPQWVSFTKNWHSSPYEAISIQRPELSMNGRSVVVTGGGTGIGKATAIAFAKAGAKSISIIGRRLDRLQSSKAAISQASMKNAIVLYEVADVSIPTQVEKAFDNIVEQVGKIDILVNNAGAICPPGAVVDAPFDHLSKVIETNVLTTFNAVRVFLSHAGPKPILINITACLVHIQPMASMGLYTAAKAAQTRIVDYVGIENPHVHVVHLHPGMVTTEIGGPDSDVKGQDEVELPAQSVVWLASGEAAFLKGKLVWANWDVEELKARAGEIEGSRLLTIGLEGMFM</sequence>
<evidence type="ECO:0000313" key="4">
    <source>
        <dbReference type="Proteomes" id="UP000184255"/>
    </source>
</evidence>
<dbReference type="GeneID" id="65085619"/>
<reference evidence="4" key="1">
    <citation type="journal article" date="2016" name="Genome Biol. Evol.">
        <title>Comparative 'omics' of the Fusarium fujikuroi species complex highlights differences in genetic potential and metabolite synthesis.</title>
        <authorList>
            <person name="Niehaus E.-M."/>
            <person name="Muensterkoetter M."/>
            <person name="Proctor R.H."/>
            <person name="Brown D.W."/>
            <person name="Sharon A."/>
            <person name="Idan Y."/>
            <person name="Oren-Young L."/>
            <person name="Sieber C.M."/>
            <person name="Novak O."/>
            <person name="Pencik A."/>
            <person name="Tarkowska D."/>
            <person name="Hromadova K."/>
            <person name="Freeman S."/>
            <person name="Maymon M."/>
            <person name="Elazar M."/>
            <person name="Youssef S.A."/>
            <person name="El-Shabrawy E.S.M."/>
            <person name="Shalaby A.B.A."/>
            <person name="Houterman P."/>
            <person name="Brock N.L."/>
            <person name="Burkhardt I."/>
            <person name="Tsavkelova E.A."/>
            <person name="Dickschat J.S."/>
            <person name="Galuszka P."/>
            <person name="Gueldener U."/>
            <person name="Tudzynski B."/>
        </authorList>
    </citation>
    <scope>NUCLEOTIDE SEQUENCE [LARGE SCALE GENOMIC DNA]</scope>
    <source>
        <strain evidence="4">MRC7560</strain>
    </source>
</reference>
<comment type="caution">
    <text evidence="3">The sequence shown here is derived from an EMBL/GenBank/DDBJ whole genome shotgun (WGS) entry which is preliminary data.</text>
</comment>
<organism evidence="3 4">
    <name type="scientific">Fusarium mangiferae</name>
    <name type="common">Mango malformation disease fungus</name>
    <dbReference type="NCBI Taxonomy" id="192010"/>
    <lineage>
        <taxon>Eukaryota</taxon>
        <taxon>Fungi</taxon>
        <taxon>Dikarya</taxon>
        <taxon>Ascomycota</taxon>
        <taxon>Pezizomycotina</taxon>
        <taxon>Sordariomycetes</taxon>
        <taxon>Hypocreomycetidae</taxon>
        <taxon>Hypocreales</taxon>
        <taxon>Nectriaceae</taxon>
        <taxon>Fusarium</taxon>
        <taxon>Fusarium fujikuroi species complex</taxon>
    </lineage>
</organism>
<proteinExistence type="inferred from homology"/>
<dbReference type="RefSeq" id="XP_041677894.1">
    <property type="nucleotide sequence ID" value="XM_041826875.1"/>
</dbReference>
<dbReference type="CDD" id="cd05233">
    <property type="entry name" value="SDR_c"/>
    <property type="match status" value="1"/>
</dbReference>
<dbReference type="SUPFAM" id="SSF51735">
    <property type="entry name" value="NAD(P)-binding Rossmann-fold domains"/>
    <property type="match status" value="1"/>
</dbReference>
<dbReference type="PANTHER" id="PTHR42901">
    <property type="entry name" value="ALCOHOL DEHYDROGENASE"/>
    <property type="match status" value="1"/>
</dbReference>
<dbReference type="EMBL" id="FCQH01000002">
    <property type="protein sequence ID" value="CVK86347.1"/>
    <property type="molecule type" value="Genomic_DNA"/>
</dbReference>
<evidence type="ECO:0000313" key="3">
    <source>
        <dbReference type="EMBL" id="CVK86347.1"/>
    </source>
</evidence>
<dbReference type="PANTHER" id="PTHR42901:SF1">
    <property type="entry name" value="ALCOHOL DEHYDROGENASE"/>
    <property type="match status" value="1"/>
</dbReference>
<name>A0A1L7SV57_FUSMA</name>